<dbReference type="InterPro" id="IPR050903">
    <property type="entry name" value="Bact_Chemotaxis_MeTrfase"/>
</dbReference>
<evidence type="ECO:0000256" key="2">
    <source>
        <dbReference type="ARBA" id="ARBA00012534"/>
    </source>
</evidence>
<dbReference type="SMART" id="SM00138">
    <property type="entry name" value="MeTrc"/>
    <property type="match status" value="1"/>
</dbReference>
<dbReference type="GO" id="GO:0032259">
    <property type="term" value="P:methylation"/>
    <property type="evidence" value="ECO:0007669"/>
    <property type="project" value="UniProtKB-KW"/>
</dbReference>
<evidence type="ECO:0000256" key="3">
    <source>
        <dbReference type="ARBA" id="ARBA00022603"/>
    </source>
</evidence>
<evidence type="ECO:0000256" key="4">
    <source>
        <dbReference type="ARBA" id="ARBA00022679"/>
    </source>
</evidence>
<dbReference type="PANTHER" id="PTHR24422:SF19">
    <property type="entry name" value="CHEMOTAXIS PROTEIN METHYLTRANSFERASE"/>
    <property type="match status" value="1"/>
</dbReference>
<dbReference type="Pfam" id="PF01739">
    <property type="entry name" value="CheR"/>
    <property type="match status" value="1"/>
</dbReference>
<dbReference type="PRINTS" id="PR00996">
    <property type="entry name" value="CHERMTFRASE"/>
</dbReference>
<comment type="caution">
    <text evidence="7">The sequence shown here is derived from an EMBL/GenBank/DDBJ whole genome shotgun (WGS) entry which is preliminary data.</text>
</comment>
<keyword evidence="4 7" id="KW-0808">Transferase</keyword>
<gene>
    <name evidence="7" type="ORF">OZSIB_0680</name>
</gene>
<dbReference type="EC" id="2.1.1.80" evidence="2"/>
<dbReference type="SUPFAM" id="SSF53335">
    <property type="entry name" value="S-adenosyl-L-methionine-dependent methyltransferases"/>
    <property type="match status" value="1"/>
</dbReference>
<dbReference type="Gene3D" id="3.40.50.150">
    <property type="entry name" value="Vaccinia Virus protein VP39"/>
    <property type="match status" value="1"/>
</dbReference>
<dbReference type="EMBL" id="QOQW01000001">
    <property type="protein sequence ID" value="RCK81546.1"/>
    <property type="molecule type" value="Genomic_DNA"/>
</dbReference>
<dbReference type="PROSITE" id="PS50123">
    <property type="entry name" value="CHER"/>
    <property type="match status" value="1"/>
</dbReference>
<accession>A0A367ZU15</accession>
<evidence type="ECO:0000259" key="6">
    <source>
        <dbReference type="PROSITE" id="PS50123"/>
    </source>
</evidence>
<dbReference type="InterPro" id="IPR022642">
    <property type="entry name" value="CheR_C"/>
</dbReference>
<evidence type="ECO:0000256" key="5">
    <source>
        <dbReference type="ARBA" id="ARBA00022691"/>
    </source>
</evidence>
<dbReference type="InterPro" id="IPR000780">
    <property type="entry name" value="CheR_MeTrfase"/>
</dbReference>
<organism evidence="7 8">
    <name type="scientific">Candidatus Ozemobacter sibiricus</name>
    <dbReference type="NCBI Taxonomy" id="2268124"/>
    <lineage>
        <taxon>Bacteria</taxon>
        <taxon>Candidatus Ozemobacteria</taxon>
        <taxon>Candidatus Ozemobacterales</taxon>
        <taxon>Candidatus Ozemobacteraceae</taxon>
        <taxon>Candidatus Ozemobacter</taxon>
    </lineage>
</organism>
<dbReference type="PANTHER" id="PTHR24422">
    <property type="entry name" value="CHEMOTAXIS PROTEIN METHYLTRANSFERASE"/>
    <property type="match status" value="1"/>
</dbReference>
<dbReference type="Gene3D" id="1.10.155.10">
    <property type="entry name" value="Chemotaxis receptor methyltransferase CheR, N-terminal domain"/>
    <property type="match status" value="1"/>
</dbReference>
<dbReference type="SUPFAM" id="SSF47757">
    <property type="entry name" value="Chemotaxis receptor methyltransferase CheR, N-terminal domain"/>
    <property type="match status" value="1"/>
</dbReference>
<dbReference type="InterPro" id="IPR036804">
    <property type="entry name" value="CheR_N_sf"/>
</dbReference>
<proteinExistence type="predicted"/>
<evidence type="ECO:0000256" key="1">
    <source>
        <dbReference type="ARBA" id="ARBA00001541"/>
    </source>
</evidence>
<name>A0A367ZU15_9BACT</name>
<keyword evidence="3 7" id="KW-0489">Methyltransferase</keyword>
<dbReference type="AlphaFoldDB" id="A0A367ZU15"/>
<evidence type="ECO:0000313" key="7">
    <source>
        <dbReference type="EMBL" id="RCK81546.1"/>
    </source>
</evidence>
<reference evidence="7 8" key="1">
    <citation type="submission" date="2018-05" db="EMBL/GenBank/DDBJ databases">
        <title>A metagenomic window into the 2 km-deep terrestrial subsurface aquifer revealed taxonomically and functionally diverse microbial community comprising novel uncultured bacterial lineages.</title>
        <authorList>
            <person name="Kadnikov V.V."/>
            <person name="Mardanov A.V."/>
            <person name="Beletsky A.V."/>
            <person name="Banks D."/>
            <person name="Pimenov N.V."/>
            <person name="Frank Y.A."/>
            <person name="Karnachuk O.V."/>
            <person name="Ravin N.V."/>
        </authorList>
    </citation>
    <scope>NUCLEOTIDE SEQUENCE [LARGE SCALE GENOMIC DNA]</scope>
    <source>
        <strain evidence="7">BY5</strain>
    </source>
</reference>
<feature type="domain" description="CheR-type methyltransferase" evidence="6">
    <location>
        <begin position="1"/>
        <end position="276"/>
    </location>
</feature>
<protein>
    <recommendedName>
        <fullName evidence="2">protein-glutamate O-methyltransferase</fullName>
        <ecNumber evidence="2">2.1.1.80</ecNumber>
    </recommendedName>
</protein>
<evidence type="ECO:0000313" key="8">
    <source>
        <dbReference type="Proteomes" id="UP000252355"/>
    </source>
</evidence>
<comment type="catalytic activity">
    <reaction evidence="1">
        <text>L-glutamyl-[protein] + S-adenosyl-L-methionine = [protein]-L-glutamate 5-O-methyl ester + S-adenosyl-L-homocysteine</text>
        <dbReference type="Rhea" id="RHEA:24452"/>
        <dbReference type="Rhea" id="RHEA-COMP:10208"/>
        <dbReference type="Rhea" id="RHEA-COMP:10311"/>
        <dbReference type="ChEBI" id="CHEBI:29973"/>
        <dbReference type="ChEBI" id="CHEBI:57856"/>
        <dbReference type="ChEBI" id="CHEBI:59789"/>
        <dbReference type="ChEBI" id="CHEBI:82795"/>
        <dbReference type="EC" id="2.1.1.80"/>
    </reaction>
</comment>
<dbReference type="InterPro" id="IPR029063">
    <property type="entry name" value="SAM-dependent_MTases_sf"/>
</dbReference>
<dbReference type="GO" id="GO:0008983">
    <property type="term" value="F:protein-glutamate O-methyltransferase activity"/>
    <property type="evidence" value="ECO:0007669"/>
    <property type="project" value="UniProtKB-EC"/>
</dbReference>
<keyword evidence="5" id="KW-0949">S-adenosyl-L-methionine</keyword>
<sequence>MGTRLSPNAFAQLRDFLSREFGLFFDASKATFLENRIFPFLEKLQCLDMNQFIACIQGNPHQRRELLDALTTNETWFFRHPRHFDILRDEILIPLIQQRNSPGHRSLSIWSAGSSIGAEAYSIAITLREVLPNPQDWTITIIGSDISDEAIKRANAGTYTQAELKLLSRTLLTKYFIPVGTEAFQVKPDLRSMVTFEQLNLLDPWPDRTFDIIFCRNTMIYFHEETKAALTERFFNVLTVGGTFFTSATETLHWQGDNAFEKIFIHGEYIYRKPGQTKPFVLFRFKTPADLLRALNLLVKYQFDYHLLNIPQDAPNRPRKAIYVPKALEPRVEKMFAEANLKTTHREDILK</sequence>
<dbReference type="Proteomes" id="UP000252355">
    <property type="component" value="Unassembled WGS sequence"/>
</dbReference>